<comment type="caution">
    <text evidence="12">The sequence shown here is derived from an EMBL/GenBank/DDBJ whole genome shotgun (WGS) entry which is preliminary data.</text>
</comment>
<dbReference type="InterPro" id="IPR051804">
    <property type="entry name" value="Carb_Metab_Reg_Kinase/Isom"/>
</dbReference>
<reference evidence="12 13" key="1">
    <citation type="journal article" date="2015" name="Genome Announc.">
        <title>Expanding the biotechnology potential of lactobacilli through comparative genomics of 213 strains and associated genera.</title>
        <authorList>
            <person name="Sun Z."/>
            <person name="Harris H.M."/>
            <person name="McCann A."/>
            <person name="Guo C."/>
            <person name="Argimon S."/>
            <person name="Zhang W."/>
            <person name="Yang X."/>
            <person name="Jeffery I.B."/>
            <person name="Cooney J.C."/>
            <person name="Kagawa T.F."/>
            <person name="Liu W."/>
            <person name="Song Y."/>
            <person name="Salvetti E."/>
            <person name="Wrobel A."/>
            <person name="Rasinkangas P."/>
            <person name="Parkhill J."/>
            <person name="Rea M.C."/>
            <person name="O'Sullivan O."/>
            <person name="Ritari J."/>
            <person name="Douillard F.P."/>
            <person name="Paul Ross R."/>
            <person name="Yang R."/>
            <person name="Briner A.E."/>
            <person name="Felis G.E."/>
            <person name="de Vos W.M."/>
            <person name="Barrangou R."/>
            <person name="Klaenhammer T.R."/>
            <person name="Caufield P.W."/>
            <person name="Cui Y."/>
            <person name="Zhang H."/>
            <person name="O'Toole P.W."/>
        </authorList>
    </citation>
    <scope>NUCLEOTIDE SEQUENCE [LARGE SCALE GENOMIC DNA]</scope>
    <source>
        <strain evidence="12 13">DSM 20410</strain>
    </source>
</reference>
<dbReference type="PANTHER" id="PTHR42742:SF3">
    <property type="entry name" value="FRUCTOKINASE"/>
    <property type="match status" value="1"/>
</dbReference>
<dbReference type="PATRIC" id="fig|1629.5.peg.656"/>
<proteinExistence type="inferred from homology"/>
<dbReference type="EMBL" id="JQBM01000002">
    <property type="protein sequence ID" value="KRN46381.1"/>
    <property type="molecule type" value="Genomic_DNA"/>
</dbReference>
<sequence length="324" mass="35758">MSNMTEILVLQADLHEKMWGGTALRDLYGFDIPSDHTGEAWVASGHPNGPTWIKNGRFKGKTLVEVWRQHPELFQNAHGVRPFPLLVKILDAHENLSVQVHPGNAYAAKHAHELGKTESWYILAAKPDAEIYFGHHAQTRAEFSQMLEQRDWERLLRKVPVKAGDFFYVPAGTLHALGAGVVALEIQQSSDTTYRVYDFDRIDQTTGFHRKLDLLDAKAVTQVPFAPVTPKQTTKQIGGATCTTLVQAEYFNVQDYHLDGACTLAPSDSYQIGVVVSGKVTIKSKRDTYSFTPGMSFILLADGSDCMVTGTGEFVLATPGPAAK</sequence>
<evidence type="ECO:0000313" key="13">
    <source>
        <dbReference type="Proteomes" id="UP000051992"/>
    </source>
</evidence>
<comment type="similarity">
    <text evidence="2 7">Belongs to the mannose-6-phosphate isomerase type 1 family.</text>
</comment>
<feature type="binding site" evidence="8">
    <location>
        <position position="101"/>
    </location>
    <ligand>
        <name>Zn(2+)</name>
        <dbReference type="ChEBI" id="CHEBI:29105"/>
    </ligand>
</feature>
<dbReference type="GO" id="GO:0004476">
    <property type="term" value="F:mannose-6-phosphate isomerase activity"/>
    <property type="evidence" value="ECO:0007669"/>
    <property type="project" value="UniProtKB-UniRule"/>
</dbReference>
<feature type="binding site" evidence="8">
    <location>
        <position position="175"/>
    </location>
    <ligand>
        <name>Zn(2+)</name>
        <dbReference type="ChEBI" id="CHEBI:29105"/>
    </ligand>
</feature>
<feature type="domain" description="Mannose-6-phosphate isomerase cupin" evidence="11">
    <location>
        <begin position="242"/>
        <end position="317"/>
    </location>
</feature>
<evidence type="ECO:0000259" key="10">
    <source>
        <dbReference type="Pfam" id="PF20511"/>
    </source>
</evidence>
<dbReference type="AlphaFoldDB" id="A0A0R2HA53"/>
<dbReference type="Gene3D" id="2.60.120.10">
    <property type="entry name" value="Jelly Rolls"/>
    <property type="match status" value="2"/>
</dbReference>
<evidence type="ECO:0000256" key="2">
    <source>
        <dbReference type="ARBA" id="ARBA00010772"/>
    </source>
</evidence>
<evidence type="ECO:0000259" key="11">
    <source>
        <dbReference type="Pfam" id="PF21621"/>
    </source>
</evidence>
<comment type="catalytic activity">
    <reaction evidence="1 7">
        <text>D-mannose 6-phosphate = D-fructose 6-phosphate</text>
        <dbReference type="Rhea" id="RHEA:12356"/>
        <dbReference type="ChEBI" id="CHEBI:58735"/>
        <dbReference type="ChEBI" id="CHEBI:61527"/>
        <dbReference type="EC" id="5.3.1.8"/>
    </reaction>
</comment>
<dbReference type="Proteomes" id="UP000051992">
    <property type="component" value="Unassembled WGS sequence"/>
</dbReference>
<gene>
    <name evidence="12" type="ORF">IV50_GL000651</name>
</gene>
<evidence type="ECO:0000256" key="5">
    <source>
        <dbReference type="ARBA" id="ARBA00022833"/>
    </source>
</evidence>
<feature type="binding site" evidence="8">
    <location>
        <position position="118"/>
    </location>
    <ligand>
        <name>Zn(2+)</name>
        <dbReference type="ChEBI" id="CHEBI:29105"/>
    </ligand>
</feature>
<dbReference type="InterPro" id="IPR046457">
    <property type="entry name" value="PMI_typeI_cat"/>
</dbReference>
<accession>A0A0R2HA53</accession>
<dbReference type="CDD" id="cd07010">
    <property type="entry name" value="cupin_PMI_type_I_N_bac"/>
    <property type="match status" value="1"/>
</dbReference>
<evidence type="ECO:0000256" key="9">
    <source>
        <dbReference type="PIRSR" id="PIRSR036894-2"/>
    </source>
</evidence>
<feature type="active site" evidence="9">
    <location>
        <position position="195"/>
    </location>
</feature>
<protein>
    <recommendedName>
        <fullName evidence="3 7">Mannose-6-phosphate isomerase</fullName>
        <ecNumber evidence="3 7">5.3.1.8</ecNumber>
    </recommendedName>
</protein>
<evidence type="ECO:0000256" key="6">
    <source>
        <dbReference type="ARBA" id="ARBA00023235"/>
    </source>
</evidence>
<organism evidence="12 13">
    <name type="scientific">Weissella viridescens</name>
    <name type="common">Lactobacillus viridescens</name>
    <dbReference type="NCBI Taxonomy" id="1629"/>
    <lineage>
        <taxon>Bacteria</taxon>
        <taxon>Bacillati</taxon>
        <taxon>Bacillota</taxon>
        <taxon>Bacilli</taxon>
        <taxon>Lactobacillales</taxon>
        <taxon>Lactobacillaceae</taxon>
        <taxon>Weissella</taxon>
    </lineage>
</organism>
<comment type="cofactor">
    <cofactor evidence="8">
        <name>Zn(2+)</name>
        <dbReference type="ChEBI" id="CHEBI:29105"/>
    </cofactor>
    <text evidence="8">Binds 1 zinc ion per subunit.</text>
</comment>
<evidence type="ECO:0000256" key="3">
    <source>
        <dbReference type="ARBA" id="ARBA00011956"/>
    </source>
</evidence>
<evidence type="ECO:0000256" key="4">
    <source>
        <dbReference type="ARBA" id="ARBA00022723"/>
    </source>
</evidence>
<dbReference type="PIRSF" id="PIRSF036894">
    <property type="entry name" value="PMI_Firm_short"/>
    <property type="match status" value="1"/>
</dbReference>
<dbReference type="InterPro" id="IPR011051">
    <property type="entry name" value="RmlC_Cupin_sf"/>
</dbReference>
<dbReference type="InterPro" id="IPR014628">
    <property type="entry name" value="Man6P_isomerase_Firm_short"/>
</dbReference>
<keyword evidence="13" id="KW-1185">Reference proteome</keyword>
<dbReference type="InterPro" id="IPR014710">
    <property type="entry name" value="RmlC-like_jellyroll"/>
</dbReference>
<dbReference type="SUPFAM" id="SSF51182">
    <property type="entry name" value="RmlC-like cupins"/>
    <property type="match status" value="1"/>
</dbReference>
<dbReference type="GO" id="GO:0008270">
    <property type="term" value="F:zinc ion binding"/>
    <property type="evidence" value="ECO:0007669"/>
    <property type="project" value="UniProtKB-UniRule"/>
</dbReference>
<dbReference type="InterPro" id="IPR001250">
    <property type="entry name" value="Man6P_Isoase-1"/>
</dbReference>
<dbReference type="NCBIfam" id="TIGR00218">
    <property type="entry name" value="manA"/>
    <property type="match status" value="1"/>
</dbReference>
<dbReference type="GO" id="GO:0005975">
    <property type="term" value="P:carbohydrate metabolic process"/>
    <property type="evidence" value="ECO:0007669"/>
    <property type="project" value="UniProtKB-UniRule"/>
</dbReference>
<dbReference type="PANTHER" id="PTHR42742">
    <property type="entry name" value="TRANSCRIPTIONAL REPRESSOR MPRA"/>
    <property type="match status" value="1"/>
</dbReference>
<keyword evidence="6 7" id="KW-0413">Isomerase</keyword>
<dbReference type="EC" id="5.3.1.8" evidence="3 7"/>
<keyword evidence="5 7" id="KW-0862">Zinc</keyword>
<evidence type="ECO:0000256" key="7">
    <source>
        <dbReference type="PIRNR" id="PIRNR036894"/>
    </source>
</evidence>
<dbReference type="InterPro" id="IPR049071">
    <property type="entry name" value="MPI_cupin_dom"/>
</dbReference>
<evidence type="ECO:0000256" key="1">
    <source>
        <dbReference type="ARBA" id="ARBA00000757"/>
    </source>
</evidence>
<keyword evidence="4 7" id="KW-0479">Metal-binding</keyword>
<evidence type="ECO:0000256" key="8">
    <source>
        <dbReference type="PIRSR" id="PIRSR036894-1"/>
    </source>
</evidence>
<dbReference type="Pfam" id="PF20511">
    <property type="entry name" value="PMI_typeI_cat"/>
    <property type="match status" value="1"/>
</dbReference>
<feature type="domain" description="Phosphomannose isomerase type I catalytic" evidence="10">
    <location>
        <begin position="8"/>
        <end position="109"/>
    </location>
</feature>
<name>A0A0R2HA53_WEIVI</name>
<dbReference type="Pfam" id="PF21621">
    <property type="entry name" value="MPI_cupin_dom"/>
    <property type="match status" value="1"/>
</dbReference>
<evidence type="ECO:0000313" key="12">
    <source>
        <dbReference type="EMBL" id="KRN46381.1"/>
    </source>
</evidence>